<proteinExistence type="predicted"/>
<feature type="signal peptide" evidence="1">
    <location>
        <begin position="1"/>
        <end position="21"/>
    </location>
</feature>
<name>A0ABZ1DXA2_9RHOB</name>
<organism evidence="2 3">
    <name type="scientific">Thioclava litoralis</name>
    <dbReference type="NCBI Taxonomy" id="3076557"/>
    <lineage>
        <taxon>Bacteria</taxon>
        <taxon>Pseudomonadati</taxon>
        <taxon>Pseudomonadota</taxon>
        <taxon>Alphaproteobacteria</taxon>
        <taxon>Rhodobacterales</taxon>
        <taxon>Paracoccaceae</taxon>
        <taxon>Thioclava</taxon>
    </lineage>
</organism>
<dbReference type="EMBL" id="CP135443">
    <property type="protein sequence ID" value="WRY32876.1"/>
    <property type="molecule type" value="Genomic_DNA"/>
</dbReference>
<evidence type="ECO:0008006" key="4">
    <source>
        <dbReference type="Google" id="ProtNLM"/>
    </source>
</evidence>
<protein>
    <recommendedName>
        <fullName evidence="4">DUF1983 domain-containing protein</fullName>
    </recommendedName>
</protein>
<reference evidence="2 3" key="1">
    <citation type="submission" date="2023-09" db="EMBL/GenBank/DDBJ databases">
        <title>Thioclava shenzhenensis sp. nov., a multidrug resistant bacteria-antagonizing species isolated from coastal seawater.</title>
        <authorList>
            <person name="Long M."/>
        </authorList>
    </citation>
    <scope>NUCLEOTIDE SEQUENCE [LARGE SCALE GENOMIC DNA]</scope>
    <source>
        <strain evidence="2 3">FTW29</strain>
    </source>
</reference>
<evidence type="ECO:0000313" key="3">
    <source>
        <dbReference type="Proteomes" id="UP001623290"/>
    </source>
</evidence>
<keyword evidence="1" id="KW-0732">Signal</keyword>
<keyword evidence="3" id="KW-1185">Reference proteome</keyword>
<gene>
    <name evidence="2" type="ORF">RPE78_09165</name>
</gene>
<evidence type="ECO:0000256" key="1">
    <source>
        <dbReference type="SAM" id="SignalP"/>
    </source>
</evidence>
<accession>A0ABZ1DXA2</accession>
<evidence type="ECO:0000313" key="2">
    <source>
        <dbReference type="EMBL" id="WRY32876.1"/>
    </source>
</evidence>
<dbReference type="Proteomes" id="UP001623290">
    <property type="component" value="Chromosome"/>
</dbReference>
<dbReference type="RefSeq" id="WP_406720373.1">
    <property type="nucleotide sequence ID" value="NZ_CP135443.1"/>
</dbReference>
<sequence length="1624" mass="172470">MKKLLLISTALIAVSAVPAHAGPVSWALLANGASLWSVAANAASALLATSFGRIAVSAAASLLSAALTSKTASGVEAGSSQVELGDDASLSFTLGLSSTGGVRKYVANEGSRIIAEVVELSCLPQIGTPTLWVNDEEARIDWDNPAISVGGNWSWFKKGGVNSSTDYSADQIIGYPVKNFREGSGASARDRMLVKYVDGTQLAADPQLVYLCSDDPDYPWTADMVGTGKSYAICYYYFDPQTMTSPPTNTFVPPPLRLYDLRNDGTNGGYGPERWDDPTTWTGTGDHNPAIQAYNIIRGIYWHGVNGADPFGEWIWGGKNLAAWRLPPDAWIAAANSCDETVTLSDGATEPRYRTGAKITVDMVPAAVLEQIGQGANMRFAEVGGVVKPMVDVPVTSAASITDESILITEGQTLTPFPAMTNTYNALTATYPEPAEKWATKDAAEYVSATATAADGGRYLPTSMTYSCVPYADQVQRLMRAQLEDYRRFGVHVFVLPPNAVALEPLDALSWSSARNGYVDKMFLGGSITITPALNVQVNLTEADPSDYDWSSDFELPYVITTPVNPTVPVQGIDTFAAVPVTVQDAGGTDRRAAIRFSVADDETTGLTALHVQLAVDGGSVSIDQALPINDDLVWTYDAAILPATTYQARGRLLSDLTPASDWSEWVTLTTPAVYLSGSDLSPEVNAALDAANAAADGIAQAQQDAADAATAAAAVRDEFDALTSDFDGTLTEVFDGVQQEIDANKQTASDNLAQAITDLTGAITQSAADVTSAYKEADADALATANATYAAKSALDDAFALSQTNLSAAIGIGTDSIMRDIYLGSYVSRWGADGTVTSADNEIYPLGKTWTLTAPDEASRPGLQFTAGAFTSVGGAGHVIELDVTLLSGSLSGTKLLWDNNTSPQISNRRVEHFVSDDPNYEDAIGQMQRLRYVVTRPDGATRENSVSHYLYLICNWGTDDTDTPVSFKVHRVNVRPATDEELATGLVADAISAAIADQDAVVVEREGALAQRISDMDAAYKSADSNVLASVAETYLTQSDAEAANAALTQALTAAYKAADTATLQSAESPLSVSDFREQGLHWTNSLSGAPANKGGLDPAVTFRLSNLYGYVAQIDGSITVNKHLAPRGYLRNSEIRKYRTTVVARHAGDAVSNSETALIFVVRVYDENYAYASANILNTNMTTPAGGAWTEVAFEWSSTGASAYILPFVYCAASRAESGVIYEVAIIKTEDITAAEDVRADTEATLTNLYWLKADGVEAVAQASQDLTTAYEAGDQAISTNLSENYYNKSAADTATASKIATYDATIRGADGQIKSTLLTNYVTTSEQDSAIAAAKEEFNASISGLSGSLEEIKGLDLDALAGTAFGQFLTGLDVQADGSSATVTQQAQALATLGGKVAASWSVTGTAGSGGVFSISGVAQDGGDGASRSVLKFTSDVLQFDGEISQFFGLVTADQIDVTDLRVGAANIELASITGAHIAELTVDTLNLAKGSVSYSESYEITCPNGCANDRYYLQAEFTLEIPVDSLVFLSADNYGMINLDNAKEYAWRITVPEESFDRYIYGGKTETFAQTGFYWTYDGDPLVFMAPFSAGTKTIRVWATNFRSSTVNYLNFSIVYLKR</sequence>
<feature type="chain" id="PRO_5046212985" description="DUF1983 domain-containing protein" evidence="1">
    <location>
        <begin position="22"/>
        <end position="1624"/>
    </location>
</feature>